<organism evidence="1 2">
    <name type="scientific">Brassica oleracea var. oleracea</name>
    <dbReference type="NCBI Taxonomy" id="109376"/>
    <lineage>
        <taxon>Eukaryota</taxon>
        <taxon>Viridiplantae</taxon>
        <taxon>Streptophyta</taxon>
        <taxon>Embryophyta</taxon>
        <taxon>Tracheophyta</taxon>
        <taxon>Spermatophyta</taxon>
        <taxon>Magnoliopsida</taxon>
        <taxon>eudicotyledons</taxon>
        <taxon>Gunneridae</taxon>
        <taxon>Pentapetalae</taxon>
        <taxon>rosids</taxon>
        <taxon>malvids</taxon>
        <taxon>Brassicales</taxon>
        <taxon>Brassicaceae</taxon>
        <taxon>Brassiceae</taxon>
        <taxon>Brassica</taxon>
    </lineage>
</organism>
<dbReference type="EnsemblPlants" id="Bo3g153470.1">
    <property type="protein sequence ID" value="Bo3g153470.1"/>
    <property type="gene ID" value="Bo3g153470"/>
</dbReference>
<evidence type="ECO:0000313" key="1">
    <source>
        <dbReference type="EnsemblPlants" id="Bo3g153470.1"/>
    </source>
</evidence>
<name>A0A0D3BJU3_BRAOL</name>
<reference evidence="1 2" key="1">
    <citation type="journal article" date="2014" name="Genome Biol.">
        <title>Transcriptome and methylome profiling reveals relics of genome dominance in the mesopolyploid Brassica oleracea.</title>
        <authorList>
            <person name="Parkin I.A."/>
            <person name="Koh C."/>
            <person name="Tang H."/>
            <person name="Robinson S.J."/>
            <person name="Kagale S."/>
            <person name="Clarke W.E."/>
            <person name="Town C.D."/>
            <person name="Nixon J."/>
            <person name="Krishnakumar V."/>
            <person name="Bidwell S.L."/>
            <person name="Denoeud F."/>
            <person name="Belcram H."/>
            <person name="Links M.G."/>
            <person name="Just J."/>
            <person name="Clarke C."/>
            <person name="Bender T."/>
            <person name="Huebert T."/>
            <person name="Mason A.S."/>
            <person name="Pires J.C."/>
            <person name="Barker G."/>
            <person name="Moore J."/>
            <person name="Walley P.G."/>
            <person name="Manoli S."/>
            <person name="Batley J."/>
            <person name="Edwards D."/>
            <person name="Nelson M.N."/>
            <person name="Wang X."/>
            <person name="Paterson A.H."/>
            <person name="King G."/>
            <person name="Bancroft I."/>
            <person name="Chalhoub B."/>
            <person name="Sharpe A.G."/>
        </authorList>
    </citation>
    <scope>NUCLEOTIDE SEQUENCE</scope>
    <source>
        <strain evidence="1 2">cv. TO1000</strain>
    </source>
</reference>
<keyword evidence="2" id="KW-1185">Reference proteome</keyword>
<sequence>MSQRIPKISASASAMSGEFAKSTVVYPCRTTSGSVACPSDLSLLKSVQLIHVIMRLFCKFSPSGNASRLVAQMPALEGRDG</sequence>
<evidence type="ECO:0000313" key="2">
    <source>
        <dbReference type="Proteomes" id="UP000032141"/>
    </source>
</evidence>
<dbReference type="AlphaFoldDB" id="A0A0D3BJU3"/>
<proteinExistence type="predicted"/>
<protein>
    <submittedName>
        <fullName evidence="1">Uncharacterized protein</fullName>
    </submittedName>
</protein>
<dbReference type="Gramene" id="Bo3g153470.1">
    <property type="protein sequence ID" value="Bo3g153470.1"/>
    <property type="gene ID" value="Bo3g153470"/>
</dbReference>
<reference evidence="1" key="2">
    <citation type="submission" date="2015-03" db="UniProtKB">
        <authorList>
            <consortium name="EnsemblPlants"/>
        </authorList>
    </citation>
    <scope>IDENTIFICATION</scope>
</reference>
<dbReference type="HOGENOM" id="CLU_2577167_0_0_1"/>
<dbReference type="Proteomes" id="UP000032141">
    <property type="component" value="Chromosome C3"/>
</dbReference>
<accession>A0A0D3BJU3</accession>